<organism evidence="13 14">
    <name type="scientific">Cinnamomum micranthum f. kanehirae</name>
    <dbReference type="NCBI Taxonomy" id="337451"/>
    <lineage>
        <taxon>Eukaryota</taxon>
        <taxon>Viridiplantae</taxon>
        <taxon>Streptophyta</taxon>
        <taxon>Embryophyta</taxon>
        <taxon>Tracheophyta</taxon>
        <taxon>Spermatophyta</taxon>
        <taxon>Magnoliopsida</taxon>
        <taxon>Magnoliidae</taxon>
        <taxon>Laurales</taxon>
        <taxon>Lauraceae</taxon>
        <taxon>Cinnamomum</taxon>
    </lineage>
</organism>
<evidence type="ECO:0000256" key="10">
    <source>
        <dbReference type="ARBA" id="ARBA00023180"/>
    </source>
</evidence>
<dbReference type="Gene3D" id="3.80.10.10">
    <property type="entry name" value="Ribonuclease Inhibitor"/>
    <property type="match status" value="1"/>
</dbReference>
<keyword evidence="7" id="KW-0677">Repeat</keyword>
<dbReference type="SUPFAM" id="SSF52058">
    <property type="entry name" value="L domain-like"/>
    <property type="match status" value="1"/>
</dbReference>
<evidence type="ECO:0000256" key="8">
    <source>
        <dbReference type="ARBA" id="ARBA00022989"/>
    </source>
</evidence>
<keyword evidence="8 12" id="KW-1133">Transmembrane helix</keyword>
<dbReference type="PANTHER" id="PTHR48062">
    <property type="entry name" value="RECEPTOR-LIKE PROTEIN 14"/>
    <property type="match status" value="1"/>
</dbReference>
<dbReference type="AlphaFoldDB" id="A0A3S3MFT9"/>
<evidence type="ECO:0000256" key="5">
    <source>
        <dbReference type="ARBA" id="ARBA00022692"/>
    </source>
</evidence>
<dbReference type="GO" id="GO:0012505">
    <property type="term" value="C:endomembrane system"/>
    <property type="evidence" value="ECO:0007669"/>
    <property type="project" value="UniProtKB-SubCell"/>
</dbReference>
<dbReference type="PANTHER" id="PTHR48062:SF52">
    <property type="entry name" value="RECEPTOR-LIKE PROTEIN 8-RELATED"/>
    <property type="match status" value="1"/>
</dbReference>
<reference evidence="13 14" key="1">
    <citation type="journal article" date="2019" name="Nat. Plants">
        <title>Stout camphor tree genome fills gaps in understanding of flowering plant genome evolution.</title>
        <authorList>
            <person name="Chaw S.M."/>
            <person name="Liu Y.C."/>
            <person name="Wu Y.W."/>
            <person name="Wang H.Y."/>
            <person name="Lin C.I."/>
            <person name="Wu C.S."/>
            <person name="Ke H.M."/>
            <person name="Chang L.Y."/>
            <person name="Hsu C.Y."/>
            <person name="Yang H.T."/>
            <person name="Sudianto E."/>
            <person name="Hsu M.H."/>
            <person name="Wu K.P."/>
            <person name="Wang L.N."/>
            <person name="Leebens-Mack J.H."/>
            <person name="Tsai I.J."/>
        </authorList>
    </citation>
    <scope>NUCLEOTIDE SEQUENCE [LARGE SCALE GENOMIC DNA]</scope>
    <source>
        <strain evidence="14">cv. Chaw 1501</strain>
        <tissue evidence="13">Young leaves</tissue>
    </source>
</reference>
<evidence type="ECO:0000313" key="14">
    <source>
        <dbReference type="Proteomes" id="UP000283530"/>
    </source>
</evidence>
<evidence type="ECO:0000313" key="13">
    <source>
        <dbReference type="EMBL" id="RWR75578.1"/>
    </source>
</evidence>
<evidence type="ECO:0000256" key="4">
    <source>
        <dbReference type="ARBA" id="ARBA00022614"/>
    </source>
</evidence>
<keyword evidence="4" id="KW-0433">Leucine-rich repeat</keyword>
<evidence type="ECO:0000256" key="7">
    <source>
        <dbReference type="ARBA" id="ARBA00022737"/>
    </source>
</evidence>
<dbReference type="InterPro" id="IPR032675">
    <property type="entry name" value="LRR_dom_sf"/>
</dbReference>
<evidence type="ECO:0000256" key="9">
    <source>
        <dbReference type="ARBA" id="ARBA00023136"/>
    </source>
</evidence>
<comment type="subcellular location">
    <subcellularLocation>
        <location evidence="1">Cell membrane</location>
    </subcellularLocation>
    <subcellularLocation>
        <location evidence="11">Endomembrane system</location>
        <topology evidence="11">Single-pass membrane protein</topology>
    </subcellularLocation>
</comment>
<dbReference type="InterPro" id="IPR001611">
    <property type="entry name" value="Leu-rich_rpt"/>
</dbReference>
<name>A0A3S3MFT9_9MAGN</name>
<evidence type="ECO:0000256" key="1">
    <source>
        <dbReference type="ARBA" id="ARBA00004236"/>
    </source>
</evidence>
<feature type="transmembrane region" description="Helical" evidence="12">
    <location>
        <begin position="143"/>
        <end position="164"/>
    </location>
</feature>
<sequence>MSGIDFSCNRLTGEIPLEMGQLNGLHSLNLSHNQFTGPIPITLKNLSLIESLDLSYNRLNGTIPSELTELTYVEIFSVAHNNLSGRTPDMKFQFAVFNGSSYEGNALLCRAPLSKSCISTTPTIPTTEEEEEKDDNEDNRVSFYASFVGSYFVFLLGTVLVLYFTSERRAMCFFHVVDSWCAFYFYKARDLFDYK</sequence>
<evidence type="ECO:0000256" key="3">
    <source>
        <dbReference type="ARBA" id="ARBA00022475"/>
    </source>
</evidence>
<protein>
    <submittedName>
        <fullName evidence="13">Receptor like protein 3-like protein</fullName>
    </submittedName>
</protein>
<evidence type="ECO:0000256" key="2">
    <source>
        <dbReference type="ARBA" id="ARBA00009592"/>
    </source>
</evidence>
<keyword evidence="10" id="KW-0325">Glycoprotein</keyword>
<dbReference type="STRING" id="337451.A0A3S3MFT9"/>
<dbReference type="OrthoDB" id="544346at2759"/>
<dbReference type="EMBL" id="QPKB01000002">
    <property type="protein sequence ID" value="RWR75578.1"/>
    <property type="molecule type" value="Genomic_DNA"/>
</dbReference>
<keyword evidence="14" id="KW-1185">Reference proteome</keyword>
<dbReference type="Proteomes" id="UP000283530">
    <property type="component" value="Unassembled WGS sequence"/>
</dbReference>
<dbReference type="InterPro" id="IPR051502">
    <property type="entry name" value="RLP_Defense_Trigger"/>
</dbReference>
<keyword evidence="5 12" id="KW-0812">Transmembrane</keyword>
<evidence type="ECO:0000256" key="11">
    <source>
        <dbReference type="ARBA" id="ARBA00037847"/>
    </source>
</evidence>
<evidence type="ECO:0000256" key="6">
    <source>
        <dbReference type="ARBA" id="ARBA00022729"/>
    </source>
</evidence>
<accession>A0A3S3MFT9</accession>
<evidence type="ECO:0000256" key="12">
    <source>
        <dbReference type="SAM" id="Phobius"/>
    </source>
</evidence>
<comment type="caution">
    <text evidence="13">The sequence shown here is derived from an EMBL/GenBank/DDBJ whole genome shotgun (WGS) entry which is preliminary data.</text>
</comment>
<keyword evidence="13" id="KW-0675">Receptor</keyword>
<keyword evidence="3" id="KW-1003">Cell membrane</keyword>
<comment type="similarity">
    <text evidence="2">Belongs to the RLP family.</text>
</comment>
<proteinExistence type="inferred from homology"/>
<dbReference type="GO" id="GO:0005886">
    <property type="term" value="C:plasma membrane"/>
    <property type="evidence" value="ECO:0007669"/>
    <property type="project" value="UniProtKB-SubCell"/>
</dbReference>
<keyword evidence="6" id="KW-0732">Signal</keyword>
<gene>
    <name evidence="13" type="ORF">CKAN_00396800</name>
</gene>
<keyword evidence="9 12" id="KW-0472">Membrane</keyword>
<dbReference type="Pfam" id="PF00560">
    <property type="entry name" value="LRR_1"/>
    <property type="match status" value="2"/>
</dbReference>
<dbReference type="FunFam" id="3.80.10.10:FF:000111">
    <property type="entry name" value="LRR receptor-like serine/threonine-protein kinase ERECTA"/>
    <property type="match status" value="1"/>
</dbReference>